<feature type="propeptide" id="PRO_5005070707" description="Removed in mature form; by autocatalysis" evidence="9">
    <location>
        <begin position="1"/>
        <end position="48"/>
    </location>
</feature>
<dbReference type="eggNOG" id="COG0638">
    <property type="taxonomic scope" value="Bacteria"/>
</dbReference>
<comment type="subunit">
    <text evidence="9">The 20S proteasome core is composed of 14 alpha and 14 beta subunits that assemble into four stacked heptameric rings, resulting in a barrel-shaped structure. The two inner rings, each composed of seven catalytic beta subunits, are sandwiched by two outer rings, each composed of seven alpha subunits. The catalytic chamber with the active sites is on the inside of the barrel. Has a gated structure, the ends of the cylinder being occluded by the N-termini of the alpha-subunits. Is capped by the proteasome-associated ATPase, ARC.</text>
</comment>
<dbReference type="SUPFAM" id="SSF56235">
    <property type="entry name" value="N-terminal nucleophile aminohydrolases (Ntn hydrolases)"/>
    <property type="match status" value="1"/>
</dbReference>
<keyword evidence="2 9" id="KW-0963">Cytoplasm</keyword>
<dbReference type="GO" id="GO:0019774">
    <property type="term" value="C:proteasome core complex, beta-subunit complex"/>
    <property type="evidence" value="ECO:0007669"/>
    <property type="project" value="UniProtKB-UniRule"/>
</dbReference>
<protein>
    <recommendedName>
        <fullName evidence="9 10">Proteasome subunit beta</fullName>
        <ecNumber evidence="9 10">3.4.25.1</ecNumber>
    </recommendedName>
    <alternativeName>
        <fullName evidence="9">20S proteasome beta subunit</fullName>
    </alternativeName>
    <alternativeName>
        <fullName evidence="9">Proteasome core protein PrcB</fullName>
    </alternativeName>
</protein>
<comment type="pathway">
    <text evidence="9">Protein degradation; proteasomal Pup-dependent pathway.</text>
</comment>
<comment type="caution">
    <text evidence="12">The sequence shown here is derived from an EMBL/GenBank/DDBJ whole genome shotgun (WGS) entry which is preliminary data.</text>
</comment>
<dbReference type="Gene3D" id="3.60.20.10">
    <property type="entry name" value="Glutamine Phosphoribosylpyrophosphate, subunit 1, domain 1"/>
    <property type="match status" value="1"/>
</dbReference>
<dbReference type="Proteomes" id="UP000053405">
    <property type="component" value="Unassembled WGS sequence"/>
</dbReference>
<evidence type="ECO:0000256" key="10">
    <source>
        <dbReference type="NCBIfam" id="TIGR03690"/>
    </source>
</evidence>
<evidence type="ECO:0000313" key="12">
    <source>
        <dbReference type="EMBL" id="GAC56099.1"/>
    </source>
</evidence>
<dbReference type="AlphaFoldDB" id="L7L592"/>
<dbReference type="PANTHER" id="PTHR32194">
    <property type="entry name" value="METALLOPROTEASE TLDD"/>
    <property type="match status" value="1"/>
</dbReference>
<dbReference type="OrthoDB" id="5174038at2"/>
<dbReference type="InterPro" id="IPR029055">
    <property type="entry name" value="Ntn_hydrolases_N"/>
</dbReference>
<comment type="function">
    <text evidence="9">Component of the proteasome core, a large protease complex with broad specificity involved in protein degradation.</text>
</comment>
<feature type="active site" description="Nucleophile" evidence="9">
    <location>
        <position position="49"/>
    </location>
</feature>
<dbReference type="CDD" id="cd01906">
    <property type="entry name" value="proteasome_protease_HslV"/>
    <property type="match status" value="1"/>
</dbReference>
<reference evidence="12 13" key="1">
    <citation type="submission" date="2012-12" db="EMBL/GenBank/DDBJ databases">
        <title>Whole genome shotgun sequence of Gordonia hirsuta NBRC 16056.</title>
        <authorList>
            <person name="Isaki-Nakamura S."/>
            <person name="Hosoyama A."/>
            <person name="Tsuchikane K."/>
            <person name="Katsumata H."/>
            <person name="Baba S."/>
            <person name="Yamazaki S."/>
            <person name="Fujita N."/>
        </authorList>
    </citation>
    <scope>NUCLEOTIDE SEQUENCE [LARGE SCALE GENOMIC DNA]</scope>
    <source>
        <strain evidence="12 13">NBRC 16056</strain>
    </source>
</reference>
<accession>L7L592</accession>
<comment type="activity regulation">
    <text evidence="9">The formation of the proteasomal ATPase ARC-20S proteasome complex, likely via the docking of the C-termini of ARC into the intersubunit pockets in the alpha-rings, may trigger opening of the gate for substrate entry. Interconversion between the open-gate and close-gate conformations leads to a dynamic regulation of the 20S proteasome proteolysis activity.</text>
</comment>
<gene>
    <name evidence="9 12" type="primary">prcB</name>
    <name evidence="12" type="ORF">GOHSU_02_02480</name>
</gene>
<dbReference type="GO" id="GO:0010498">
    <property type="term" value="P:proteasomal protein catabolic process"/>
    <property type="evidence" value="ECO:0007669"/>
    <property type="project" value="UniProtKB-UniRule"/>
</dbReference>
<dbReference type="RefSeq" id="WP_005935601.1">
    <property type="nucleotide sequence ID" value="NZ_ATVK01000040.1"/>
</dbReference>
<dbReference type="HAMAP" id="MF_02113_B">
    <property type="entry name" value="Proteasome_B_B"/>
    <property type="match status" value="1"/>
</dbReference>
<dbReference type="InterPro" id="IPR022483">
    <property type="entry name" value="PSB_actinobac"/>
</dbReference>
<evidence type="ECO:0000256" key="3">
    <source>
        <dbReference type="ARBA" id="ARBA00022670"/>
    </source>
</evidence>
<dbReference type="EC" id="3.4.25.1" evidence="9 10"/>
<keyword evidence="13" id="KW-1185">Reference proteome</keyword>
<comment type="similarity">
    <text evidence="9">Belongs to the peptidase T1B family.</text>
</comment>
<dbReference type="InterPro" id="IPR023333">
    <property type="entry name" value="Proteasome_suB-type"/>
</dbReference>
<dbReference type="NCBIfam" id="TIGR03690">
    <property type="entry name" value="20S_bact_beta"/>
    <property type="match status" value="1"/>
</dbReference>
<dbReference type="Pfam" id="PF00227">
    <property type="entry name" value="Proteasome"/>
    <property type="match status" value="1"/>
</dbReference>
<feature type="region of interest" description="Disordered" evidence="11">
    <location>
        <begin position="18"/>
        <end position="46"/>
    </location>
</feature>
<evidence type="ECO:0000256" key="4">
    <source>
        <dbReference type="ARBA" id="ARBA00022698"/>
    </source>
</evidence>
<evidence type="ECO:0000256" key="7">
    <source>
        <dbReference type="ARBA" id="ARBA00022942"/>
    </source>
</evidence>
<name>L7L592_9ACTN</name>
<evidence type="ECO:0000256" key="6">
    <source>
        <dbReference type="ARBA" id="ARBA00022813"/>
    </source>
</evidence>
<dbReference type="PROSITE" id="PS51476">
    <property type="entry name" value="PROTEASOME_BETA_2"/>
    <property type="match status" value="1"/>
</dbReference>
<dbReference type="GO" id="GO:0004298">
    <property type="term" value="F:threonine-type endopeptidase activity"/>
    <property type="evidence" value="ECO:0007669"/>
    <property type="project" value="UniProtKB-UniRule"/>
</dbReference>
<keyword evidence="4 9" id="KW-0888">Threonine protease</keyword>
<keyword evidence="7 9" id="KW-0647">Proteasome</keyword>
<feature type="compositionally biased region" description="Gly residues" evidence="11">
    <location>
        <begin position="20"/>
        <end position="35"/>
    </location>
</feature>
<dbReference type="InterPro" id="IPR001353">
    <property type="entry name" value="Proteasome_sua/b"/>
</dbReference>
<organism evidence="12 13">
    <name type="scientific">Gordonia hirsuta DSM 44140 = NBRC 16056</name>
    <dbReference type="NCBI Taxonomy" id="1121927"/>
    <lineage>
        <taxon>Bacteria</taxon>
        <taxon>Bacillati</taxon>
        <taxon>Actinomycetota</taxon>
        <taxon>Actinomycetes</taxon>
        <taxon>Mycobacteriales</taxon>
        <taxon>Gordoniaceae</taxon>
        <taxon>Gordonia</taxon>
    </lineage>
</organism>
<comment type="subcellular location">
    <subcellularLocation>
        <location evidence="9">Cytoplasm</location>
    </subcellularLocation>
</comment>
<comment type="catalytic activity">
    <reaction evidence="1 9">
        <text>Cleavage of peptide bonds with very broad specificity.</text>
        <dbReference type="EC" id="3.4.25.1"/>
    </reaction>
</comment>
<feature type="chain" id="PRO_5023504025" description="Proteasome subunit beta" evidence="9">
    <location>
        <begin position="49"/>
        <end position="284"/>
    </location>
</feature>
<evidence type="ECO:0000313" key="13">
    <source>
        <dbReference type="Proteomes" id="UP000053405"/>
    </source>
</evidence>
<evidence type="ECO:0000256" key="8">
    <source>
        <dbReference type="ARBA" id="ARBA00023145"/>
    </source>
</evidence>
<dbReference type="EMBL" id="BANT01000002">
    <property type="protein sequence ID" value="GAC56099.1"/>
    <property type="molecule type" value="Genomic_DNA"/>
</dbReference>
<keyword evidence="8 9" id="KW-0865">Zymogen</keyword>
<keyword evidence="3 9" id="KW-0645">Protease</keyword>
<dbReference type="GO" id="GO:0005737">
    <property type="term" value="C:cytoplasm"/>
    <property type="evidence" value="ECO:0007669"/>
    <property type="project" value="UniProtKB-SubCell"/>
</dbReference>
<dbReference type="MEROPS" id="T01.005"/>
<dbReference type="STRING" id="1121927.GOHSU_02_02480"/>
<keyword evidence="5 9" id="KW-0378">Hydrolase</keyword>
<keyword evidence="6 9" id="KW-0068">Autocatalytic cleavage</keyword>
<proteinExistence type="inferred from homology"/>
<evidence type="ECO:0000256" key="9">
    <source>
        <dbReference type="HAMAP-Rule" id="MF_02113"/>
    </source>
</evidence>
<evidence type="ECO:0000256" key="5">
    <source>
        <dbReference type="ARBA" id="ARBA00022801"/>
    </source>
</evidence>
<sequence>MNDVSSFSEFLRATAPDRLPGGGLLSSGTGDGAAHGGRPRPGDLAPHGTTIVAVAYPGGVVLAGDRRSTMGHVIATRDVQKVFVTDQTSAAGIAGTAGVAFELVKLFTVELEHYEKIEGVPLTLDGKVTRLASMVRGNLGAALQGLTALPLFVGYDGANQTGEAGAGRIFSFDVAGARHEERAGYDAIGSGAVYAKSSLKKLYHPEVTGDQALALAVEALYDAADDDSATGGPDLVRRIFPTAVRVDAAGSRQVPERQIASAAEAVIARRRAEAGSASAQEEQR</sequence>
<dbReference type="PANTHER" id="PTHR32194:SF0">
    <property type="entry name" value="ATP-DEPENDENT PROTEASE SUBUNIT HSLV"/>
    <property type="match status" value="1"/>
</dbReference>
<dbReference type="GO" id="GO:0019941">
    <property type="term" value="P:modification-dependent protein catabolic process"/>
    <property type="evidence" value="ECO:0007669"/>
    <property type="project" value="UniProtKB-UniRule"/>
</dbReference>
<evidence type="ECO:0000256" key="1">
    <source>
        <dbReference type="ARBA" id="ARBA00001198"/>
    </source>
</evidence>
<evidence type="ECO:0000256" key="11">
    <source>
        <dbReference type="SAM" id="MobiDB-lite"/>
    </source>
</evidence>
<evidence type="ECO:0000256" key="2">
    <source>
        <dbReference type="ARBA" id="ARBA00022490"/>
    </source>
</evidence>
<dbReference type="UniPathway" id="UPA00997"/>